<reference evidence="2" key="1">
    <citation type="journal article" date="2023" name="G3 (Bethesda)">
        <title>Genome assembly and association tests identify interacting loci associated with vigor, precocity, and sex in interspecific pistachio rootstocks.</title>
        <authorList>
            <person name="Palmer W."/>
            <person name="Jacygrad E."/>
            <person name="Sagayaradj S."/>
            <person name="Cavanaugh K."/>
            <person name="Han R."/>
            <person name="Bertier L."/>
            <person name="Beede B."/>
            <person name="Kafkas S."/>
            <person name="Golino D."/>
            <person name="Preece J."/>
            <person name="Michelmore R."/>
        </authorList>
    </citation>
    <scope>NUCLEOTIDE SEQUENCE [LARGE SCALE GENOMIC DNA]</scope>
</reference>
<dbReference type="Proteomes" id="UP001163603">
    <property type="component" value="Chromosome 4"/>
</dbReference>
<evidence type="ECO:0000313" key="1">
    <source>
        <dbReference type="EMBL" id="KAJ0041940.1"/>
    </source>
</evidence>
<protein>
    <submittedName>
        <fullName evidence="1">Uncharacterized protein</fullName>
    </submittedName>
</protein>
<dbReference type="EMBL" id="CM047739">
    <property type="protein sequence ID" value="KAJ0041940.1"/>
    <property type="molecule type" value="Genomic_DNA"/>
</dbReference>
<organism evidence="1 2">
    <name type="scientific">Pistacia integerrima</name>
    <dbReference type="NCBI Taxonomy" id="434235"/>
    <lineage>
        <taxon>Eukaryota</taxon>
        <taxon>Viridiplantae</taxon>
        <taxon>Streptophyta</taxon>
        <taxon>Embryophyta</taxon>
        <taxon>Tracheophyta</taxon>
        <taxon>Spermatophyta</taxon>
        <taxon>Magnoliopsida</taxon>
        <taxon>eudicotyledons</taxon>
        <taxon>Gunneridae</taxon>
        <taxon>Pentapetalae</taxon>
        <taxon>rosids</taxon>
        <taxon>malvids</taxon>
        <taxon>Sapindales</taxon>
        <taxon>Anacardiaceae</taxon>
        <taxon>Pistacia</taxon>
    </lineage>
</organism>
<evidence type="ECO:0000313" key="2">
    <source>
        <dbReference type="Proteomes" id="UP001163603"/>
    </source>
</evidence>
<name>A0ACC0YWE5_9ROSI</name>
<accession>A0ACC0YWE5</accession>
<proteinExistence type="predicted"/>
<keyword evidence="2" id="KW-1185">Reference proteome</keyword>
<comment type="caution">
    <text evidence="1">The sequence shown here is derived from an EMBL/GenBank/DDBJ whole genome shotgun (WGS) entry which is preliminary data.</text>
</comment>
<gene>
    <name evidence="1" type="ORF">Pint_17603</name>
</gene>
<sequence length="157" mass="17119">MFSDWIWKNFSLTKLSLPALLKISSEKNTVNRLKKDIKQLNVKLSQLQALLEEKEAQLNRLRTDINLASNNASNAESMKDASPGQTKCSTPSSSLHEENVLSANSQEAFSTAITDLDETEPGQELATSLPPKVLSRLTGPKSGNDSSSRSTLDAEDA</sequence>